<feature type="non-terminal residue" evidence="1">
    <location>
        <position position="1"/>
    </location>
</feature>
<name>A0A0C3SFT5_PHLG1</name>
<organism evidence="1 2">
    <name type="scientific">Phlebiopsis gigantea (strain 11061_1 CR5-6)</name>
    <name type="common">White-rot fungus</name>
    <name type="synonym">Peniophora gigantea</name>
    <dbReference type="NCBI Taxonomy" id="745531"/>
    <lineage>
        <taxon>Eukaryota</taxon>
        <taxon>Fungi</taxon>
        <taxon>Dikarya</taxon>
        <taxon>Basidiomycota</taxon>
        <taxon>Agaricomycotina</taxon>
        <taxon>Agaricomycetes</taxon>
        <taxon>Polyporales</taxon>
        <taxon>Phanerochaetaceae</taxon>
        <taxon>Phlebiopsis</taxon>
    </lineage>
</organism>
<keyword evidence="2" id="KW-1185">Reference proteome</keyword>
<dbReference type="EMBL" id="KN840438">
    <property type="protein sequence ID" value="KIP12645.1"/>
    <property type="molecule type" value="Genomic_DNA"/>
</dbReference>
<evidence type="ECO:0000313" key="1">
    <source>
        <dbReference type="EMBL" id="KIP12645.1"/>
    </source>
</evidence>
<feature type="non-terminal residue" evidence="1">
    <location>
        <position position="63"/>
    </location>
</feature>
<evidence type="ECO:0000313" key="2">
    <source>
        <dbReference type="Proteomes" id="UP000053257"/>
    </source>
</evidence>
<dbReference type="HOGENOM" id="CLU_2892132_0_0_1"/>
<reference evidence="1 2" key="1">
    <citation type="journal article" date="2014" name="PLoS Genet.">
        <title>Analysis of the Phlebiopsis gigantea genome, transcriptome and secretome provides insight into its pioneer colonization strategies of wood.</title>
        <authorList>
            <person name="Hori C."/>
            <person name="Ishida T."/>
            <person name="Igarashi K."/>
            <person name="Samejima M."/>
            <person name="Suzuki H."/>
            <person name="Master E."/>
            <person name="Ferreira P."/>
            <person name="Ruiz-Duenas F.J."/>
            <person name="Held B."/>
            <person name="Canessa P."/>
            <person name="Larrondo L.F."/>
            <person name="Schmoll M."/>
            <person name="Druzhinina I.S."/>
            <person name="Kubicek C.P."/>
            <person name="Gaskell J.A."/>
            <person name="Kersten P."/>
            <person name="St John F."/>
            <person name="Glasner J."/>
            <person name="Sabat G."/>
            <person name="Splinter BonDurant S."/>
            <person name="Syed K."/>
            <person name="Yadav J."/>
            <person name="Mgbeahuruike A.C."/>
            <person name="Kovalchuk A."/>
            <person name="Asiegbu F.O."/>
            <person name="Lackner G."/>
            <person name="Hoffmeister D."/>
            <person name="Rencoret J."/>
            <person name="Gutierrez A."/>
            <person name="Sun H."/>
            <person name="Lindquist E."/>
            <person name="Barry K."/>
            <person name="Riley R."/>
            <person name="Grigoriev I.V."/>
            <person name="Henrissat B."/>
            <person name="Kues U."/>
            <person name="Berka R.M."/>
            <person name="Martinez A.T."/>
            <person name="Covert S.F."/>
            <person name="Blanchette R.A."/>
            <person name="Cullen D."/>
        </authorList>
    </citation>
    <scope>NUCLEOTIDE SEQUENCE [LARGE SCALE GENOMIC DNA]</scope>
    <source>
        <strain evidence="1 2">11061_1 CR5-6</strain>
    </source>
</reference>
<dbReference type="AlphaFoldDB" id="A0A0C3SFT5"/>
<gene>
    <name evidence="1" type="ORF">PHLGIDRAFT_58157</name>
</gene>
<accession>A0A0C3SFT5</accession>
<dbReference type="Proteomes" id="UP000053257">
    <property type="component" value="Unassembled WGS sequence"/>
</dbReference>
<sequence length="63" mass="6640">NTHQLLSLTDGRTIAYTSVGTASSSRLVMFIHAVFGIGTATSPLSPALVEKDVHFVAPALQGW</sequence>
<protein>
    <submittedName>
        <fullName evidence="1">Uncharacterized protein</fullName>
    </submittedName>
</protein>
<dbReference type="OrthoDB" id="294702at2759"/>
<proteinExistence type="predicted"/>